<gene>
    <name evidence="2" type="ORF">AB3G39_04820</name>
</gene>
<feature type="transmembrane region" description="Helical" evidence="1">
    <location>
        <begin position="56"/>
        <end position="76"/>
    </location>
</feature>
<organism evidence="2">
    <name type="scientific">Flavobacterium sp. WC2416</name>
    <dbReference type="NCBI Taxonomy" id="3234141"/>
    <lineage>
        <taxon>Bacteria</taxon>
        <taxon>Pseudomonadati</taxon>
        <taxon>Bacteroidota</taxon>
        <taxon>Flavobacteriia</taxon>
        <taxon>Flavobacteriales</taxon>
        <taxon>Flavobacteriaceae</taxon>
        <taxon>Flavobacterium</taxon>
    </lineage>
</organism>
<keyword evidence="1" id="KW-1133">Transmembrane helix</keyword>
<evidence type="ECO:0000256" key="1">
    <source>
        <dbReference type="SAM" id="Phobius"/>
    </source>
</evidence>
<protein>
    <recommendedName>
        <fullName evidence="3">YcxB family protein</fullName>
    </recommendedName>
</protein>
<reference evidence="2" key="1">
    <citation type="submission" date="2024-07" db="EMBL/GenBank/DDBJ databases">
        <authorList>
            <person name="Biller S.J."/>
        </authorList>
    </citation>
    <scope>NUCLEOTIDE SEQUENCE</scope>
    <source>
        <strain evidence="2">WC2416</strain>
    </source>
</reference>
<evidence type="ECO:0000313" key="2">
    <source>
        <dbReference type="EMBL" id="XDU99691.1"/>
    </source>
</evidence>
<sequence>MKFQLKFDVSIYNKQMDLLFDLAWKRKTEYYKNSHYFGFILLVISAFLIFERPSFFGFAILIFGLGILVPYFYYYIKIKSLYRKLETEKTREIEISKSQNLLFWEFTETSLIMESEGNQRKLNWEDFVSQLVKENNLFMFTKENEPIILGEVEVGKDNFKMIVDFVDAKICH</sequence>
<accession>A0AB39WFM2</accession>
<evidence type="ECO:0008006" key="3">
    <source>
        <dbReference type="Google" id="ProtNLM"/>
    </source>
</evidence>
<keyword evidence="1" id="KW-0472">Membrane</keyword>
<dbReference type="AlphaFoldDB" id="A0AB39WFM2"/>
<feature type="transmembrane region" description="Helical" evidence="1">
    <location>
        <begin position="34"/>
        <end position="50"/>
    </location>
</feature>
<name>A0AB39WFM2_9FLAO</name>
<proteinExistence type="predicted"/>
<dbReference type="RefSeq" id="WP_369766143.1">
    <property type="nucleotide sequence ID" value="NZ_CP165626.1"/>
</dbReference>
<dbReference type="EMBL" id="CP165626">
    <property type="protein sequence ID" value="XDU99691.1"/>
    <property type="molecule type" value="Genomic_DNA"/>
</dbReference>
<keyword evidence="1" id="KW-0812">Transmembrane</keyword>